<gene>
    <name evidence="9" type="ORF">BSU04_32755</name>
</gene>
<feature type="domain" description="ABC transporter" evidence="8">
    <location>
        <begin position="270"/>
        <end position="508"/>
    </location>
</feature>
<dbReference type="InterPro" id="IPR050107">
    <property type="entry name" value="ABC_carbohydrate_import_ATPase"/>
</dbReference>
<evidence type="ECO:0000256" key="4">
    <source>
        <dbReference type="ARBA" id="ARBA00022597"/>
    </source>
</evidence>
<evidence type="ECO:0000256" key="5">
    <source>
        <dbReference type="ARBA" id="ARBA00022737"/>
    </source>
</evidence>
<dbReference type="InterPro" id="IPR003439">
    <property type="entry name" value="ABC_transporter-like_ATP-bd"/>
</dbReference>
<feature type="domain" description="ABC transporter" evidence="8">
    <location>
        <begin position="22"/>
        <end position="261"/>
    </location>
</feature>
<dbReference type="PANTHER" id="PTHR43790">
    <property type="entry name" value="CARBOHYDRATE TRANSPORT ATP-BINDING PROTEIN MG119-RELATED"/>
    <property type="match status" value="1"/>
</dbReference>
<dbReference type="GO" id="GO:0016887">
    <property type="term" value="F:ATP hydrolysis activity"/>
    <property type="evidence" value="ECO:0007669"/>
    <property type="project" value="InterPro"/>
</dbReference>
<dbReference type="InterPro" id="IPR003593">
    <property type="entry name" value="AAA+_ATPase"/>
</dbReference>
<keyword evidence="3" id="KW-0997">Cell inner membrane</keyword>
<dbReference type="SMART" id="SM00382">
    <property type="entry name" value="AAA"/>
    <property type="match status" value="2"/>
</dbReference>
<dbReference type="SUPFAM" id="SSF52540">
    <property type="entry name" value="P-loop containing nucleoside triphosphate hydrolases"/>
    <property type="match status" value="2"/>
</dbReference>
<sequence>MNKYNKTGDNKFPPLIQSPPLIRFSGIGKTFGNVKALSAVDFSFSPGECIGIAGHNGAGKSTLMAVLAGVFPPSEGVIETDGQACPHYDANTARLAGIRCVFQELSLCPNLTIAENLCVVHPRLSGPGWRKRARILIRTRLDEIFPGNTLTGNELVSDLTLTQRQMVEIARGFTETDVPVRLMILDEPTSSLDAHTAEQLLAYVRQATARGVTCLLVTHMLGEIERVSDRVMVMRDGCLVRVLPRENLTRDSIILAMGQHAEVSNAPREVRARMAREKGAGYEWALGPRKSVKVDAVPGEVVGFGGLAGQGQTDALLAIYDAAQRDARTRVAFVAGDRGRDGIFPVWSIAQNLDLRWLGKGGMSGSRNSETRRSRAGFLIDFAAARALVEAWRVKIGIRGASVNASILSLSGGNQQKVLFARALASNADLILMDDPTRGVDVGTKRDIYQLVRDEAAKGRTFIWYTTENDELTYCDRTFVFRSGSVTRVLHSDECTEEALLAASFEEHAA</sequence>
<proteinExistence type="predicted"/>
<dbReference type="CDD" id="cd03216">
    <property type="entry name" value="ABC_Carb_Monos_I"/>
    <property type="match status" value="1"/>
</dbReference>
<evidence type="ECO:0000256" key="6">
    <source>
        <dbReference type="ARBA" id="ARBA00022741"/>
    </source>
</evidence>
<evidence type="ECO:0000259" key="8">
    <source>
        <dbReference type="PROSITE" id="PS50893"/>
    </source>
</evidence>
<dbReference type="Gene3D" id="3.40.50.300">
    <property type="entry name" value="P-loop containing nucleotide triphosphate hydrolases"/>
    <property type="match status" value="2"/>
</dbReference>
<accession>A0A226WUQ6</accession>
<dbReference type="Pfam" id="PF00005">
    <property type="entry name" value="ABC_tran"/>
    <property type="match status" value="2"/>
</dbReference>
<dbReference type="AlphaFoldDB" id="A0A226WUQ6"/>
<dbReference type="InterPro" id="IPR027417">
    <property type="entry name" value="P-loop_NTPase"/>
</dbReference>
<evidence type="ECO:0000256" key="2">
    <source>
        <dbReference type="ARBA" id="ARBA00022475"/>
    </source>
</evidence>
<evidence type="ECO:0000313" key="10">
    <source>
        <dbReference type="Proteomes" id="UP000214720"/>
    </source>
</evidence>
<dbReference type="Proteomes" id="UP000214720">
    <property type="component" value="Unassembled WGS sequence"/>
</dbReference>
<dbReference type="InterPro" id="IPR017871">
    <property type="entry name" value="ABC_transporter-like_CS"/>
</dbReference>
<name>A0A226WUQ6_CABSO</name>
<keyword evidence="7 9" id="KW-0067">ATP-binding</keyword>
<protein>
    <submittedName>
        <fullName evidence="9">Ribose ABC transport system, ATP-binding protein RbsA</fullName>
    </submittedName>
</protein>
<dbReference type="PROSITE" id="PS00211">
    <property type="entry name" value="ABC_TRANSPORTER_1"/>
    <property type="match status" value="1"/>
</dbReference>
<comment type="caution">
    <text evidence="9">The sequence shown here is derived from an EMBL/GenBank/DDBJ whole genome shotgun (WGS) entry which is preliminary data.</text>
</comment>
<keyword evidence="2" id="KW-1003">Cell membrane</keyword>
<keyword evidence="4" id="KW-0762">Sugar transport</keyword>
<organism evidence="9 10">
    <name type="scientific">Caballeronia sordidicola</name>
    <name type="common">Burkholderia sordidicola</name>
    <dbReference type="NCBI Taxonomy" id="196367"/>
    <lineage>
        <taxon>Bacteria</taxon>
        <taxon>Pseudomonadati</taxon>
        <taxon>Pseudomonadota</taxon>
        <taxon>Betaproteobacteria</taxon>
        <taxon>Burkholderiales</taxon>
        <taxon>Burkholderiaceae</taxon>
        <taxon>Caballeronia</taxon>
    </lineage>
</organism>
<dbReference type="GO" id="GO:0005524">
    <property type="term" value="F:ATP binding"/>
    <property type="evidence" value="ECO:0007669"/>
    <property type="project" value="UniProtKB-KW"/>
</dbReference>
<keyword evidence="5" id="KW-0677">Repeat</keyword>
<dbReference type="RefSeq" id="WP_256983498.1">
    <property type="nucleotide sequence ID" value="NZ_MTHB01000223.1"/>
</dbReference>
<evidence type="ECO:0000256" key="7">
    <source>
        <dbReference type="ARBA" id="ARBA00022840"/>
    </source>
</evidence>
<keyword evidence="1" id="KW-0813">Transport</keyword>
<evidence type="ECO:0000256" key="3">
    <source>
        <dbReference type="ARBA" id="ARBA00022519"/>
    </source>
</evidence>
<dbReference type="EMBL" id="MTHB01000223">
    <property type="protein sequence ID" value="OXC74328.1"/>
    <property type="molecule type" value="Genomic_DNA"/>
</dbReference>
<reference evidence="10" key="1">
    <citation type="submission" date="2017-01" db="EMBL/GenBank/DDBJ databases">
        <title>Genome Analysis of Deinococcus marmoris KOPRI26562.</title>
        <authorList>
            <person name="Kim J.H."/>
            <person name="Oh H.-M."/>
        </authorList>
    </citation>
    <scope>NUCLEOTIDE SEQUENCE [LARGE SCALE GENOMIC DNA]</scope>
    <source>
        <strain evidence="10">PAMC 26633</strain>
    </source>
</reference>
<evidence type="ECO:0000256" key="1">
    <source>
        <dbReference type="ARBA" id="ARBA00022448"/>
    </source>
</evidence>
<keyword evidence="3" id="KW-0472">Membrane</keyword>
<evidence type="ECO:0000313" key="9">
    <source>
        <dbReference type="EMBL" id="OXC74328.1"/>
    </source>
</evidence>
<dbReference type="PANTHER" id="PTHR43790:SF9">
    <property type="entry name" value="GALACTOFURANOSE TRANSPORTER ATP-BINDING PROTEIN YTFR"/>
    <property type="match status" value="1"/>
</dbReference>
<keyword evidence="6" id="KW-0547">Nucleotide-binding</keyword>
<dbReference type="PROSITE" id="PS50893">
    <property type="entry name" value="ABC_TRANSPORTER_2"/>
    <property type="match status" value="2"/>
</dbReference>